<sequence length="78" mass="8808">MSLNLPENWKIQQKSPTKCLHLVDHTEVDLCAEEPDVFHVTVLEVAEDVLLVEEVNFTLTRKQVQSQKTSLQGGHPGE</sequence>
<proteinExistence type="predicted"/>
<keyword evidence="2" id="KW-1185">Reference proteome</keyword>
<accession>A0A9D3Y008</accession>
<dbReference type="AlphaFoldDB" id="A0A9D3Y008"/>
<reference evidence="1" key="2">
    <citation type="submission" date="2020-11" db="EMBL/GenBank/DDBJ databases">
        <authorList>
            <person name="McCartney M.A."/>
            <person name="Auch B."/>
            <person name="Kono T."/>
            <person name="Mallez S."/>
            <person name="Becker A."/>
            <person name="Gohl D.M."/>
            <person name="Silverstein K.A.T."/>
            <person name="Koren S."/>
            <person name="Bechman K.B."/>
            <person name="Herman A."/>
            <person name="Abrahante J.E."/>
            <person name="Garbe J."/>
        </authorList>
    </citation>
    <scope>NUCLEOTIDE SEQUENCE</scope>
    <source>
        <strain evidence="1">Duluth1</strain>
        <tissue evidence="1">Whole animal</tissue>
    </source>
</reference>
<reference evidence="1" key="1">
    <citation type="journal article" date="2019" name="bioRxiv">
        <title>The Genome of the Zebra Mussel, Dreissena polymorpha: A Resource for Invasive Species Research.</title>
        <authorList>
            <person name="McCartney M.A."/>
            <person name="Auch B."/>
            <person name="Kono T."/>
            <person name="Mallez S."/>
            <person name="Zhang Y."/>
            <person name="Obille A."/>
            <person name="Becker A."/>
            <person name="Abrahante J.E."/>
            <person name="Garbe J."/>
            <person name="Badalamenti J.P."/>
            <person name="Herman A."/>
            <person name="Mangelson H."/>
            <person name="Liachko I."/>
            <person name="Sullivan S."/>
            <person name="Sone E.D."/>
            <person name="Koren S."/>
            <person name="Silverstein K.A.T."/>
            <person name="Beckman K.B."/>
            <person name="Gohl D.M."/>
        </authorList>
    </citation>
    <scope>NUCLEOTIDE SEQUENCE</scope>
    <source>
        <strain evidence="1">Duluth1</strain>
        <tissue evidence="1">Whole animal</tissue>
    </source>
</reference>
<dbReference type="Proteomes" id="UP000828390">
    <property type="component" value="Unassembled WGS sequence"/>
</dbReference>
<gene>
    <name evidence="1" type="ORF">DPMN_193577</name>
</gene>
<protein>
    <submittedName>
        <fullName evidence="1">Uncharacterized protein</fullName>
    </submittedName>
</protein>
<evidence type="ECO:0000313" key="1">
    <source>
        <dbReference type="EMBL" id="KAH3690373.1"/>
    </source>
</evidence>
<comment type="caution">
    <text evidence="1">The sequence shown here is derived from an EMBL/GenBank/DDBJ whole genome shotgun (WGS) entry which is preliminary data.</text>
</comment>
<organism evidence="1 2">
    <name type="scientific">Dreissena polymorpha</name>
    <name type="common">Zebra mussel</name>
    <name type="synonym">Mytilus polymorpha</name>
    <dbReference type="NCBI Taxonomy" id="45954"/>
    <lineage>
        <taxon>Eukaryota</taxon>
        <taxon>Metazoa</taxon>
        <taxon>Spiralia</taxon>
        <taxon>Lophotrochozoa</taxon>
        <taxon>Mollusca</taxon>
        <taxon>Bivalvia</taxon>
        <taxon>Autobranchia</taxon>
        <taxon>Heteroconchia</taxon>
        <taxon>Euheterodonta</taxon>
        <taxon>Imparidentia</taxon>
        <taxon>Neoheterodontei</taxon>
        <taxon>Myida</taxon>
        <taxon>Dreissenoidea</taxon>
        <taxon>Dreissenidae</taxon>
        <taxon>Dreissena</taxon>
    </lineage>
</organism>
<evidence type="ECO:0000313" key="2">
    <source>
        <dbReference type="Proteomes" id="UP000828390"/>
    </source>
</evidence>
<name>A0A9D3Y008_DREPO</name>
<dbReference type="EMBL" id="JAIWYP010000066">
    <property type="protein sequence ID" value="KAH3690373.1"/>
    <property type="molecule type" value="Genomic_DNA"/>
</dbReference>